<accession>A0A0D2JI77</accession>
<sequence length="65" mass="7508">MTILTAFKNTFAFALSFGVVPWLERDAFLKVAGWNTLIEGLIFLTTIPMYMFGARLRKWTSQFEV</sequence>
<feature type="transmembrane region" description="Helical" evidence="1">
    <location>
        <begin position="31"/>
        <end position="52"/>
    </location>
</feature>
<dbReference type="EMBL" id="KN847475">
    <property type="protein sequence ID" value="KIX09065.1"/>
    <property type="molecule type" value="Genomic_DNA"/>
</dbReference>
<organism evidence="2 3">
    <name type="scientific">Rhinocladiella mackenziei CBS 650.93</name>
    <dbReference type="NCBI Taxonomy" id="1442369"/>
    <lineage>
        <taxon>Eukaryota</taxon>
        <taxon>Fungi</taxon>
        <taxon>Dikarya</taxon>
        <taxon>Ascomycota</taxon>
        <taxon>Pezizomycotina</taxon>
        <taxon>Eurotiomycetes</taxon>
        <taxon>Chaetothyriomycetidae</taxon>
        <taxon>Chaetothyriales</taxon>
        <taxon>Herpotrichiellaceae</taxon>
        <taxon>Rhinocladiella</taxon>
    </lineage>
</organism>
<keyword evidence="3" id="KW-1185">Reference proteome</keyword>
<dbReference type="RefSeq" id="XP_013276201.1">
    <property type="nucleotide sequence ID" value="XM_013420747.1"/>
</dbReference>
<evidence type="ECO:0000313" key="3">
    <source>
        <dbReference type="Proteomes" id="UP000053617"/>
    </source>
</evidence>
<proteinExistence type="predicted"/>
<dbReference type="GeneID" id="25288214"/>
<dbReference type="OrthoDB" id="2533084at2759"/>
<protein>
    <submittedName>
        <fullName evidence="2">Uncharacterized protein</fullName>
    </submittedName>
</protein>
<reference evidence="2 3" key="1">
    <citation type="submission" date="2015-01" db="EMBL/GenBank/DDBJ databases">
        <title>The Genome Sequence of Rhinocladiella mackenzie CBS 650.93.</title>
        <authorList>
            <consortium name="The Broad Institute Genomics Platform"/>
            <person name="Cuomo C."/>
            <person name="de Hoog S."/>
            <person name="Gorbushina A."/>
            <person name="Stielow B."/>
            <person name="Teixiera M."/>
            <person name="Abouelleil A."/>
            <person name="Chapman S.B."/>
            <person name="Priest M."/>
            <person name="Young S.K."/>
            <person name="Wortman J."/>
            <person name="Nusbaum C."/>
            <person name="Birren B."/>
        </authorList>
    </citation>
    <scope>NUCLEOTIDE SEQUENCE [LARGE SCALE GENOMIC DNA]</scope>
    <source>
        <strain evidence="2 3">CBS 650.93</strain>
    </source>
</reference>
<dbReference type="VEuPathDB" id="FungiDB:Z518_00143"/>
<dbReference type="Proteomes" id="UP000053617">
    <property type="component" value="Unassembled WGS sequence"/>
</dbReference>
<dbReference type="HOGENOM" id="CLU_2850911_0_0_1"/>
<evidence type="ECO:0000256" key="1">
    <source>
        <dbReference type="SAM" id="Phobius"/>
    </source>
</evidence>
<dbReference type="AlphaFoldDB" id="A0A0D2JI77"/>
<keyword evidence="1" id="KW-0812">Transmembrane</keyword>
<keyword evidence="1" id="KW-1133">Transmembrane helix</keyword>
<name>A0A0D2JI77_9EURO</name>
<gene>
    <name evidence="2" type="ORF">Z518_00143</name>
</gene>
<evidence type="ECO:0000313" key="2">
    <source>
        <dbReference type="EMBL" id="KIX09065.1"/>
    </source>
</evidence>
<keyword evidence="1" id="KW-0472">Membrane</keyword>